<dbReference type="Proteomes" id="UP000247569">
    <property type="component" value="Unassembled WGS sequence"/>
</dbReference>
<feature type="chain" id="PRO_5016449953" evidence="2">
    <location>
        <begin position="25"/>
        <end position="263"/>
    </location>
</feature>
<feature type="compositionally biased region" description="Polar residues" evidence="1">
    <location>
        <begin position="51"/>
        <end position="70"/>
    </location>
</feature>
<feature type="signal peptide" evidence="2">
    <location>
        <begin position="1"/>
        <end position="24"/>
    </location>
</feature>
<keyword evidence="4" id="KW-1185">Reference proteome</keyword>
<proteinExistence type="predicted"/>
<sequence>MNGLGALRVGILLAAVVVAGSACGAGDSGAPSREGPAASSSRVGATASSSVPSTQATTVVPQGNPSSSPATEVLGTAVIRTRTLSGTPVPNVPVRLSQVQPCDAASRDISPDAKEVLHREATTDGSGVARFSVPLGCYYFGLGTPPPGATPVPEGMHSLFLVRAGEPVSGELRFQEPLSPHCAAATIVHDLDDIGELTSYNAKVSECDGAWAVIVWDIHGDSQRIVRHAADGWATYVVFPHDICWSKAAADGVPARLRPYFSC</sequence>
<feature type="region of interest" description="Disordered" evidence="1">
    <location>
        <begin position="24"/>
        <end position="70"/>
    </location>
</feature>
<name>A0A318KD22_9NOCA</name>
<organism evidence="3 4">
    <name type="scientific">Nocardia tenerifensis</name>
    <dbReference type="NCBI Taxonomy" id="228006"/>
    <lineage>
        <taxon>Bacteria</taxon>
        <taxon>Bacillati</taxon>
        <taxon>Actinomycetota</taxon>
        <taxon>Actinomycetes</taxon>
        <taxon>Mycobacteriales</taxon>
        <taxon>Nocardiaceae</taxon>
        <taxon>Nocardia</taxon>
    </lineage>
</organism>
<accession>A0A318KD22</accession>
<feature type="compositionally biased region" description="Low complexity" evidence="1">
    <location>
        <begin position="37"/>
        <end position="50"/>
    </location>
</feature>
<comment type="caution">
    <text evidence="3">The sequence shown here is derived from an EMBL/GenBank/DDBJ whole genome shotgun (WGS) entry which is preliminary data.</text>
</comment>
<dbReference type="AlphaFoldDB" id="A0A318KD22"/>
<evidence type="ECO:0000313" key="4">
    <source>
        <dbReference type="Proteomes" id="UP000247569"/>
    </source>
</evidence>
<dbReference type="RefSeq" id="WP_040737107.1">
    <property type="nucleotide sequence ID" value="NZ_QJKF01000005.1"/>
</dbReference>
<evidence type="ECO:0000313" key="3">
    <source>
        <dbReference type="EMBL" id="PXX63871.1"/>
    </source>
</evidence>
<keyword evidence="2" id="KW-0732">Signal</keyword>
<gene>
    <name evidence="3" type="ORF">DFR70_10553</name>
</gene>
<evidence type="ECO:0000256" key="2">
    <source>
        <dbReference type="SAM" id="SignalP"/>
    </source>
</evidence>
<reference evidence="3 4" key="1">
    <citation type="submission" date="2018-05" db="EMBL/GenBank/DDBJ databases">
        <title>Genomic Encyclopedia of Type Strains, Phase IV (KMG-IV): sequencing the most valuable type-strain genomes for metagenomic binning, comparative biology and taxonomic classification.</title>
        <authorList>
            <person name="Goeker M."/>
        </authorList>
    </citation>
    <scope>NUCLEOTIDE SEQUENCE [LARGE SCALE GENOMIC DNA]</scope>
    <source>
        <strain evidence="3 4">DSM 44704</strain>
    </source>
</reference>
<protein>
    <submittedName>
        <fullName evidence="3">Uncharacterized protein</fullName>
    </submittedName>
</protein>
<dbReference type="EMBL" id="QJKF01000005">
    <property type="protein sequence ID" value="PXX63871.1"/>
    <property type="molecule type" value="Genomic_DNA"/>
</dbReference>
<evidence type="ECO:0000256" key="1">
    <source>
        <dbReference type="SAM" id="MobiDB-lite"/>
    </source>
</evidence>